<sequence length="136" mass="15289">MHRPSSPEERLVTAIIMQAYRDLFTPVRDAASPSIVTQLDQDQAIYFLTDTHGRFARHRNSLCSLIGWDGDVLAERIRAMMDGDDFTHPNGEPSPDSLKRHADAAERVRARYRHLKKPRDKGKTPASPVGNLIAAE</sequence>
<accession>A0A1Y5TL10</accession>
<feature type="compositionally biased region" description="Basic and acidic residues" evidence="1">
    <location>
        <begin position="97"/>
        <end position="109"/>
    </location>
</feature>
<keyword evidence="3" id="KW-1185">Reference proteome</keyword>
<organism evidence="2 3">
    <name type="scientific">Roseovarius litorisediminis</name>
    <dbReference type="NCBI Taxonomy" id="1312363"/>
    <lineage>
        <taxon>Bacteria</taxon>
        <taxon>Pseudomonadati</taxon>
        <taxon>Pseudomonadota</taxon>
        <taxon>Alphaproteobacteria</taxon>
        <taxon>Rhodobacterales</taxon>
        <taxon>Roseobacteraceae</taxon>
        <taxon>Roseovarius</taxon>
    </lineage>
</organism>
<dbReference type="Proteomes" id="UP000193827">
    <property type="component" value="Unassembled WGS sequence"/>
</dbReference>
<evidence type="ECO:0000313" key="3">
    <source>
        <dbReference type="Proteomes" id="UP000193827"/>
    </source>
</evidence>
<name>A0A1Y5TL10_9RHOB</name>
<protein>
    <submittedName>
        <fullName evidence="2">Uncharacterized protein</fullName>
    </submittedName>
</protein>
<feature type="region of interest" description="Disordered" evidence="1">
    <location>
        <begin position="83"/>
        <end position="136"/>
    </location>
</feature>
<evidence type="ECO:0000256" key="1">
    <source>
        <dbReference type="SAM" id="MobiDB-lite"/>
    </source>
</evidence>
<evidence type="ECO:0000313" key="2">
    <source>
        <dbReference type="EMBL" id="SLN66651.1"/>
    </source>
</evidence>
<feature type="compositionally biased region" description="Basic residues" evidence="1">
    <location>
        <begin position="110"/>
        <end position="120"/>
    </location>
</feature>
<proteinExistence type="predicted"/>
<dbReference type="AlphaFoldDB" id="A0A1Y5TL10"/>
<dbReference type="EMBL" id="FWFL01000013">
    <property type="protein sequence ID" value="SLN66651.1"/>
    <property type="molecule type" value="Genomic_DNA"/>
</dbReference>
<gene>
    <name evidence="2" type="ORF">PEL8287_03695</name>
</gene>
<reference evidence="2 3" key="1">
    <citation type="submission" date="2017-03" db="EMBL/GenBank/DDBJ databases">
        <authorList>
            <person name="Afonso C.L."/>
            <person name="Miller P.J."/>
            <person name="Scott M.A."/>
            <person name="Spackman E."/>
            <person name="Goraichik I."/>
            <person name="Dimitrov K.M."/>
            <person name="Suarez D.L."/>
            <person name="Swayne D.E."/>
        </authorList>
    </citation>
    <scope>NUCLEOTIDE SEQUENCE [LARGE SCALE GENOMIC DNA]</scope>
    <source>
        <strain evidence="2 3">CECT 8287</strain>
    </source>
</reference>